<sequence>NGVLSSVPYLIMWIFSVVFGGIADRLLDAGKISNLAIRKISMSIGVFGPMLGLIAMCFVNCDGALAMGVLCVAVGLNGAVYSGFMSSHQDLSPNLASSLLGLSNTVATIPGFVSPVVTGSITDGNETLSAWRTVFLISVGTYLVSNIFYLVFISTDIQPWNEQNPKTVPGQNYELPSVLLDHEMEEGDTKERY</sequence>
<keyword evidence="6 7" id="KW-0472">Membrane</keyword>
<accession>A0AAW0VR81</accession>
<evidence type="ECO:0000313" key="9">
    <source>
        <dbReference type="Proteomes" id="UP001445076"/>
    </source>
</evidence>
<feature type="transmembrane region" description="Helical" evidence="7">
    <location>
        <begin position="65"/>
        <end position="84"/>
    </location>
</feature>
<dbReference type="FunFam" id="1.20.1250.20:FF:000003">
    <property type="entry name" value="Solute carrier family 17 member 3"/>
    <property type="match status" value="1"/>
</dbReference>
<keyword evidence="2" id="KW-0813">Transport</keyword>
<evidence type="ECO:0000256" key="4">
    <source>
        <dbReference type="ARBA" id="ARBA00022847"/>
    </source>
</evidence>
<proteinExistence type="predicted"/>
<protein>
    <recommendedName>
        <fullName evidence="10">Inorganic phosphate cotransporter</fullName>
    </recommendedName>
</protein>
<dbReference type="InterPro" id="IPR036259">
    <property type="entry name" value="MFS_trans_sf"/>
</dbReference>
<evidence type="ECO:0000313" key="8">
    <source>
        <dbReference type="EMBL" id="KAK8719773.1"/>
    </source>
</evidence>
<gene>
    <name evidence="8" type="ORF">OTU49_013785</name>
</gene>
<dbReference type="Gene3D" id="1.20.1250.20">
    <property type="entry name" value="MFS general substrate transporter like domains"/>
    <property type="match status" value="1"/>
</dbReference>
<name>A0AAW0VR81_CHEQU</name>
<comment type="caution">
    <text evidence="8">The sequence shown here is derived from an EMBL/GenBank/DDBJ whole genome shotgun (WGS) entry which is preliminary data.</text>
</comment>
<feature type="transmembrane region" description="Helical" evidence="7">
    <location>
        <begin position="6"/>
        <end position="27"/>
    </location>
</feature>
<evidence type="ECO:0000256" key="3">
    <source>
        <dbReference type="ARBA" id="ARBA00022692"/>
    </source>
</evidence>
<feature type="non-terminal residue" evidence="8">
    <location>
        <position position="1"/>
    </location>
</feature>
<dbReference type="SUPFAM" id="SSF103473">
    <property type="entry name" value="MFS general substrate transporter"/>
    <property type="match status" value="1"/>
</dbReference>
<comment type="subcellular location">
    <subcellularLocation>
        <location evidence="1">Membrane</location>
        <topology evidence="1">Multi-pass membrane protein</topology>
    </subcellularLocation>
</comment>
<evidence type="ECO:0000256" key="6">
    <source>
        <dbReference type="ARBA" id="ARBA00023136"/>
    </source>
</evidence>
<keyword evidence="3 7" id="KW-0812">Transmembrane</keyword>
<feature type="transmembrane region" description="Helical" evidence="7">
    <location>
        <begin position="129"/>
        <end position="152"/>
    </location>
</feature>
<dbReference type="PANTHER" id="PTHR11662:SF399">
    <property type="entry name" value="FI19708P1-RELATED"/>
    <property type="match status" value="1"/>
</dbReference>
<dbReference type="Proteomes" id="UP001445076">
    <property type="component" value="Unassembled WGS sequence"/>
</dbReference>
<organism evidence="8 9">
    <name type="scientific">Cherax quadricarinatus</name>
    <name type="common">Australian red claw crayfish</name>
    <dbReference type="NCBI Taxonomy" id="27406"/>
    <lineage>
        <taxon>Eukaryota</taxon>
        <taxon>Metazoa</taxon>
        <taxon>Ecdysozoa</taxon>
        <taxon>Arthropoda</taxon>
        <taxon>Crustacea</taxon>
        <taxon>Multicrustacea</taxon>
        <taxon>Malacostraca</taxon>
        <taxon>Eumalacostraca</taxon>
        <taxon>Eucarida</taxon>
        <taxon>Decapoda</taxon>
        <taxon>Pleocyemata</taxon>
        <taxon>Astacidea</taxon>
        <taxon>Parastacoidea</taxon>
        <taxon>Parastacidae</taxon>
        <taxon>Cherax</taxon>
    </lineage>
</organism>
<evidence type="ECO:0000256" key="5">
    <source>
        <dbReference type="ARBA" id="ARBA00022989"/>
    </source>
</evidence>
<evidence type="ECO:0000256" key="1">
    <source>
        <dbReference type="ARBA" id="ARBA00004141"/>
    </source>
</evidence>
<evidence type="ECO:0008006" key="10">
    <source>
        <dbReference type="Google" id="ProtNLM"/>
    </source>
</evidence>
<dbReference type="EMBL" id="JARKIK010001353">
    <property type="protein sequence ID" value="KAK8719773.1"/>
    <property type="molecule type" value="Genomic_DNA"/>
</dbReference>
<keyword evidence="9" id="KW-1185">Reference proteome</keyword>
<dbReference type="GO" id="GO:0016020">
    <property type="term" value="C:membrane"/>
    <property type="evidence" value="ECO:0007669"/>
    <property type="project" value="UniProtKB-SubCell"/>
</dbReference>
<dbReference type="GO" id="GO:0015293">
    <property type="term" value="F:symporter activity"/>
    <property type="evidence" value="ECO:0007669"/>
    <property type="project" value="UniProtKB-KW"/>
</dbReference>
<evidence type="ECO:0000256" key="7">
    <source>
        <dbReference type="SAM" id="Phobius"/>
    </source>
</evidence>
<dbReference type="GO" id="GO:0006820">
    <property type="term" value="P:monoatomic anion transport"/>
    <property type="evidence" value="ECO:0007669"/>
    <property type="project" value="TreeGrafter"/>
</dbReference>
<dbReference type="InterPro" id="IPR050382">
    <property type="entry name" value="MFS_Na/Anion_cotransporter"/>
</dbReference>
<evidence type="ECO:0000256" key="2">
    <source>
        <dbReference type="ARBA" id="ARBA00022448"/>
    </source>
</evidence>
<dbReference type="AlphaFoldDB" id="A0AAW0VR81"/>
<keyword evidence="5 7" id="KW-1133">Transmembrane helix</keyword>
<keyword evidence="4" id="KW-0769">Symport</keyword>
<reference evidence="8 9" key="1">
    <citation type="journal article" date="2024" name="BMC Genomics">
        <title>Genome assembly of redclaw crayfish (Cherax quadricarinatus) provides insights into its immune adaptation and hypoxia tolerance.</title>
        <authorList>
            <person name="Liu Z."/>
            <person name="Zheng J."/>
            <person name="Li H."/>
            <person name="Fang K."/>
            <person name="Wang S."/>
            <person name="He J."/>
            <person name="Zhou D."/>
            <person name="Weng S."/>
            <person name="Chi M."/>
            <person name="Gu Z."/>
            <person name="He J."/>
            <person name="Li F."/>
            <person name="Wang M."/>
        </authorList>
    </citation>
    <scope>NUCLEOTIDE SEQUENCE [LARGE SCALE GENOMIC DNA]</scope>
    <source>
        <strain evidence="8">ZL_2023a</strain>
    </source>
</reference>
<feature type="transmembrane region" description="Helical" evidence="7">
    <location>
        <begin position="39"/>
        <end position="59"/>
    </location>
</feature>
<feature type="transmembrane region" description="Helical" evidence="7">
    <location>
        <begin position="96"/>
        <end position="117"/>
    </location>
</feature>
<dbReference type="PANTHER" id="PTHR11662">
    <property type="entry name" value="SOLUTE CARRIER FAMILY 17"/>
    <property type="match status" value="1"/>
</dbReference>